<gene>
    <name evidence="2" type="ORF">E2C06_26405</name>
</gene>
<keyword evidence="1" id="KW-0472">Membrane</keyword>
<dbReference type="OrthoDB" id="7366734at2"/>
<dbReference type="EMBL" id="SMSJ01000059">
    <property type="protein sequence ID" value="TDH59637.1"/>
    <property type="molecule type" value="Genomic_DNA"/>
</dbReference>
<dbReference type="RefSeq" id="WP_133291575.1">
    <property type="nucleotide sequence ID" value="NZ_SMSJ01000059.1"/>
</dbReference>
<evidence type="ECO:0000256" key="1">
    <source>
        <dbReference type="SAM" id="Phobius"/>
    </source>
</evidence>
<sequence>MDLARTPSALGARPRRFPWLEARRKGIALLQAAVFHLVGGTLLLSLMILAYVIKRTLGLDLVPGVDMLPDPEIEAALEALVSLLGG</sequence>
<name>A0A4R5QBJ4_9PROT</name>
<comment type="caution">
    <text evidence="2">The sequence shown here is derived from an EMBL/GenBank/DDBJ whole genome shotgun (WGS) entry which is preliminary data.</text>
</comment>
<proteinExistence type="predicted"/>
<keyword evidence="3" id="KW-1185">Reference proteome</keyword>
<evidence type="ECO:0000313" key="2">
    <source>
        <dbReference type="EMBL" id="TDH59637.1"/>
    </source>
</evidence>
<keyword evidence="1" id="KW-1133">Transmembrane helix</keyword>
<reference evidence="2 3" key="1">
    <citation type="journal article" date="2016" name="J. Microbiol.">
        <title>Dankookia rubra gen. nov., sp. nov., an alphaproteobacterium isolated from sediment of a shallow stream.</title>
        <authorList>
            <person name="Kim W.H."/>
            <person name="Kim D.H."/>
            <person name="Kang K."/>
            <person name="Ahn T.Y."/>
        </authorList>
    </citation>
    <scope>NUCLEOTIDE SEQUENCE [LARGE SCALE GENOMIC DNA]</scope>
    <source>
        <strain evidence="2 3">JCM30602</strain>
    </source>
</reference>
<protein>
    <submittedName>
        <fullName evidence="2">Uncharacterized protein</fullName>
    </submittedName>
</protein>
<dbReference type="Proteomes" id="UP000295096">
    <property type="component" value="Unassembled WGS sequence"/>
</dbReference>
<keyword evidence="1" id="KW-0812">Transmembrane</keyword>
<evidence type="ECO:0000313" key="3">
    <source>
        <dbReference type="Proteomes" id="UP000295096"/>
    </source>
</evidence>
<organism evidence="2 3">
    <name type="scientific">Dankookia rubra</name>
    <dbReference type="NCBI Taxonomy" id="1442381"/>
    <lineage>
        <taxon>Bacteria</taxon>
        <taxon>Pseudomonadati</taxon>
        <taxon>Pseudomonadota</taxon>
        <taxon>Alphaproteobacteria</taxon>
        <taxon>Acetobacterales</taxon>
        <taxon>Roseomonadaceae</taxon>
        <taxon>Dankookia</taxon>
    </lineage>
</organism>
<accession>A0A4R5QBJ4</accession>
<feature type="transmembrane region" description="Helical" evidence="1">
    <location>
        <begin position="26"/>
        <end position="53"/>
    </location>
</feature>
<dbReference type="AlphaFoldDB" id="A0A4R5QBJ4"/>